<evidence type="ECO:0008006" key="4">
    <source>
        <dbReference type="Google" id="ProtNLM"/>
    </source>
</evidence>
<feature type="chain" id="PRO_5030076196" description="Cellulase family glycosylhydrolase" evidence="1">
    <location>
        <begin position="20"/>
        <end position="833"/>
    </location>
</feature>
<name>A0A3E5HMN3_BACOV</name>
<dbReference type="SUPFAM" id="SSF51445">
    <property type="entry name" value="(Trans)glycosidases"/>
    <property type="match status" value="1"/>
</dbReference>
<reference evidence="2 3" key="1">
    <citation type="submission" date="2018-08" db="EMBL/GenBank/DDBJ databases">
        <title>A genome reference for cultivated species of the human gut microbiota.</title>
        <authorList>
            <person name="Zou Y."/>
            <person name="Xue W."/>
            <person name="Luo G."/>
        </authorList>
    </citation>
    <scope>NUCLEOTIDE SEQUENCE [LARGE SCALE GENOMIC DNA]</scope>
    <source>
        <strain evidence="2 3">AM17-48</strain>
    </source>
</reference>
<protein>
    <recommendedName>
        <fullName evidence="4">Cellulase family glycosylhydrolase</fullName>
    </recommendedName>
</protein>
<dbReference type="EMBL" id="QRJR01000023">
    <property type="protein sequence ID" value="RHH42257.1"/>
    <property type="molecule type" value="Genomic_DNA"/>
</dbReference>
<comment type="caution">
    <text evidence="2">The sequence shown here is derived from an EMBL/GenBank/DDBJ whole genome shotgun (WGS) entry which is preliminary data.</text>
</comment>
<organism evidence="2 3">
    <name type="scientific">Bacteroides ovatus</name>
    <dbReference type="NCBI Taxonomy" id="28116"/>
    <lineage>
        <taxon>Bacteria</taxon>
        <taxon>Pseudomonadati</taxon>
        <taxon>Bacteroidota</taxon>
        <taxon>Bacteroidia</taxon>
        <taxon>Bacteroidales</taxon>
        <taxon>Bacteroidaceae</taxon>
        <taxon>Bacteroides</taxon>
    </lineage>
</organism>
<sequence>MRKSLFTLLITLLGTISHCAEKVYMDKQGVIRWTENRKEVALFGANYCLPSACDFRAADYVGGDRKQMIVEDLEHFKRMNWDGLRLCFWGDYQNTDREGNLLENEHLHLLDYLIAEADKRDIYMLLSPIVTYNSQWPEMSDTTNTGLAKYYPKNTLIHDEEAIRAQENYMKQLLNHRNPYTGRCLKDEPNILFVELINEPTQFPEDIPGMVRYINRMCKAIRSTGCKKLTFYNVSQDFRVAPAIRKSDIQGSTHAWYPSALNNNYSIEGNGLLFVDRYEQMLYPDLRGKAKIVYEFDATDMASGFMFPAMAREFRRGGIQFAAIFSYDMLRTAPMNLGWQTHFFNMVFTPSKAVSSMIAAEVMRRIPRGKHFGYYPDNRTFDDFRVSYDEQLSELNSGDMFYYSNTTSTRPKNLVALKHIAGVGSSPVVRYSGTGIYFLDKQDDNTWQLEIYPDIMDIDDPYKMLNKHRVSRKSAYNERNIQIQLPGLETEMVVLPGKYLLSDGKIVSREELPAKDFYQTPMKEWKIANHTWPEFTADKEVTFRCEVFGPKRPQQVDVYLMLKPWGCKRIPMTAEDGFFYTAKADISWLAKGDYEYHFGIDTGDDTILFPEKTYCTPERWDYYEQATYAMRLINETTPLSLLGPQDNWKHIRRTRTFRSPESQFSSVVSGPELLPAFQLSVPDLEKKEDYIAPCNVTFSHYIGDRITCRSKSKTAPAYIRIRAYGLNNTDKAICNFVDKEGRGYGAAFNLKADASDILIPVSDLVPTKAAMLPQDWPGVNPYWYPASAQENNGIALDWKIIDFVQVSLREELYNIGNQKNKGVVVERIDLLFQ</sequence>
<feature type="signal peptide" evidence="1">
    <location>
        <begin position="1"/>
        <end position="19"/>
    </location>
</feature>
<evidence type="ECO:0000313" key="2">
    <source>
        <dbReference type="EMBL" id="RHH42257.1"/>
    </source>
</evidence>
<evidence type="ECO:0000256" key="1">
    <source>
        <dbReference type="SAM" id="SignalP"/>
    </source>
</evidence>
<keyword evidence="1" id="KW-0732">Signal</keyword>
<dbReference type="Proteomes" id="UP000283329">
    <property type="component" value="Unassembled WGS sequence"/>
</dbReference>
<proteinExistence type="predicted"/>
<dbReference type="AlphaFoldDB" id="A0A3E5HMN3"/>
<evidence type="ECO:0000313" key="3">
    <source>
        <dbReference type="Proteomes" id="UP000283329"/>
    </source>
</evidence>
<accession>A0A3E5HMN3</accession>
<gene>
    <name evidence="2" type="ORF">DW206_19180</name>
</gene>
<dbReference type="InterPro" id="IPR017853">
    <property type="entry name" value="GH"/>
</dbReference>
<dbReference type="Gene3D" id="3.20.20.80">
    <property type="entry name" value="Glycosidases"/>
    <property type="match status" value="1"/>
</dbReference>
<dbReference type="RefSeq" id="WP_115484728.1">
    <property type="nucleotide sequence ID" value="NZ_BAABYV010000001.1"/>
</dbReference>